<reference evidence="2 3" key="1">
    <citation type="submission" date="2024-05" db="EMBL/GenBank/DDBJ databases">
        <authorList>
            <person name="Wallberg A."/>
        </authorList>
    </citation>
    <scope>NUCLEOTIDE SEQUENCE [LARGE SCALE GENOMIC DNA]</scope>
</reference>
<name>A0AAV2QFQ6_MEGNR</name>
<dbReference type="Proteomes" id="UP001497623">
    <property type="component" value="Unassembled WGS sequence"/>
</dbReference>
<proteinExistence type="predicted"/>
<accession>A0AAV2QFQ6</accession>
<dbReference type="PANTHER" id="PTHR10845:SF192">
    <property type="entry name" value="DOUBLE HIT, ISOFORM B"/>
    <property type="match status" value="1"/>
</dbReference>
<protein>
    <recommendedName>
        <fullName evidence="1">RGS domain-containing protein</fullName>
    </recommendedName>
</protein>
<dbReference type="Pfam" id="PF00615">
    <property type="entry name" value="RGS"/>
    <property type="match status" value="1"/>
</dbReference>
<dbReference type="Gene3D" id="1.10.167.10">
    <property type="entry name" value="Regulator of G-protein Signalling 4, domain 2"/>
    <property type="match status" value="1"/>
</dbReference>
<dbReference type="InterPro" id="IPR036305">
    <property type="entry name" value="RGS_sf"/>
</dbReference>
<keyword evidence="3" id="KW-1185">Reference proteome</keyword>
<dbReference type="InterPro" id="IPR016137">
    <property type="entry name" value="RGS"/>
</dbReference>
<evidence type="ECO:0000313" key="3">
    <source>
        <dbReference type="Proteomes" id="UP001497623"/>
    </source>
</evidence>
<evidence type="ECO:0000259" key="1">
    <source>
        <dbReference type="PROSITE" id="PS50132"/>
    </source>
</evidence>
<dbReference type="EMBL" id="CAXKWB010005964">
    <property type="protein sequence ID" value="CAL4080769.1"/>
    <property type="molecule type" value="Genomic_DNA"/>
</dbReference>
<comment type="caution">
    <text evidence="2">The sequence shown here is derived from an EMBL/GenBank/DDBJ whole genome shotgun (WGS) entry which is preliminary data.</text>
</comment>
<dbReference type="SUPFAM" id="SSF48097">
    <property type="entry name" value="Regulator of G-protein signaling, RGS"/>
    <property type="match status" value="1"/>
</dbReference>
<dbReference type="CDD" id="cd07440">
    <property type="entry name" value="RGS"/>
    <property type="match status" value="1"/>
</dbReference>
<evidence type="ECO:0000313" key="2">
    <source>
        <dbReference type="EMBL" id="CAL4080769.1"/>
    </source>
</evidence>
<dbReference type="InterPro" id="IPR044926">
    <property type="entry name" value="RGS_subdomain_2"/>
</dbReference>
<dbReference type="PROSITE" id="PS50132">
    <property type="entry name" value="RGS"/>
    <property type="match status" value="1"/>
</dbReference>
<feature type="domain" description="RGS" evidence="1">
    <location>
        <begin position="14"/>
        <end position="123"/>
    </location>
</feature>
<organism evidence="2 3">
    <name type="scientific">Meganyctiphanes norvegica</name>
    <name type="common">Northern krill</name>
    <name type="synonym">Thysanopoda norvegica</name>
    <dbReference type="NCBI Taxonomy" id="48144"/>
    <lineage>
        <taxon>Eukaryota</taxon>
        <taxon>Metazoa</taxon>
        <taxon>Ecdysozoa</taxon>
        <taxon>Arthropoda</taxon>
        <taxon>Crustacea</taxon>
        <taxon>Multicrustacea</taxon>
        <taxon>Malacostraca</taxon>
        <taxon>Eumalacostraca</taxon>
        <taxon>Eucarida</taxon>
        <taxon>Euphausiacea</taxon>
        <taxon>Euphausiidae</taxon>
        <taxon>Meganyctiphanes</taxon>
    </lineage>
</organism>
<dbReference type="SMART" id="SM00315">
    <property type="entry name" value="RGS"/>
    <property type="match status" value="1"/>
</dbReference>
<dbReference type="PRINTS" id="PR01301">
    <property type="entry name" value="RGSPROTEIN"/>
</dbReference>
<gene>
    <name evidence="2" type="ORF">MNOR_LOCUS11384</name>
</gene>
<sequence length="146" mass="16778">MVISKEQRAKWKSSVSALLKDPFGQQAFTDFLEDRKGEDDIINCVEFYERCESHKKLEENLELRDSAQDIHETYLDRLAEKEIPTGGQTRKVSEILESEDVSDETLKSIFDDSQEHVCKFISDGTAYKVFCTQLNRTNTSVCVILC</sequence>
<dbReference type="PANTHER" id="PTHR10845">
    <property type="entry name" value="REGULATOR OF G PROTEIN SIGNALING"/>
    <property type="match status" value="1"/>
</dbReference>
<dbReference type="AlphaFoldDB" id="A0AAV2QFQ6"/>